<dbReference type="Proteomes" id="UP000199501">
    <property type="component" value="Unassembled WGS sequence"/>
</dbReference>
<name>A0A1G6VE89_9PSEU</name>
<proteinExistence type="predicted"/>
<sequence length="95" mass="9984">MGVGSSVTVSPVTPVETILVFAAIPLAIYGVIALLTLRERFAKSPRYRPGQEWEHPPVWWTANPAGLGAGHSAAAPAQDDPAPRRTAKGGARGGW</sequence>
<evidence type="ECO:0000256" key="1">
    <source>
        <dbReference type="SAM" id="MobiDB-lite"/>
    </source>
</evidence>
<protein>
    <submittedName>
        <fullName evidence="3">Uncharacterized protein</fullName>
    </submittedName>
</protein>
<gene>
    <name evidence="3" type="ORF">SAMN05216174_11293</name>
</gene>
<dbReference type="EMBL" id="FMZZ01000012">
    <property type="protein sequence ID" value="SDD51932.1"/>
    <property type="molecule type" value="Genomic_DNA"/>
</dbReference>
<evidence type="ECO:0000313" key="4">
    <source>
        <dbReference type="Proteomes" id="UP000199501"/>
    </source>
</evidence>
<accession>A0A1G6VE89</accession>
<dbReference type="AlphaFoldDB" id="A0A1G6VE89"/>
<keyword evidence="4" id="KW-1185">Reference proteome</keyword>
<feature type="transmembrane region" description="Helical" evidence="2">
    <location>
        <begin position="18"/>
        <end position="37"/>
    </location>
</feature>
<evidence type="ECO:0000313" key="3">
    <source>
        <dbReference type="EMBL" id="SDD51932.1"/>
    </source>
</evidence>
<organism evidence="3 4">
    <name type="scientific">Actinokineospora iranica</name>
    <dbReference type="NCBI Taxonomy" id="1271860"/>
    <lineage>
        <taxon>Bacteria</taxon>
        <taxon>Bacillati</taxon>
        <taxon>Actinomycetota</taxon>
        <taxon>Actinomycetes</taxon>
        <taxon>Pseudonocardiales</taxon>
        <taxon>Pseudonocardiaceae</taxon>
        <taxon>Actinokineospora</taxon>
    </lineage>
</organism>
<reference evidence="4" key="1">
    <citation type="submission" date="2016-10" db="EMBL/GenBank/DDBJ databases">
        <authorList>
            <person name="Varghese N."/>
            <person name="Submissions S."/>
        </authorList>
    </citation>
    <scope>NUCLEOTIDE SEQUENCE [LARGE SCALE GENOMIC DNA]</scope>
    <source>
        <strain evidence="4">IBRC-M 10403</strain>
    </source>
</reference>
<dbReference type="STRING" id="1271860.SAMN05216174_11293"/>
<keyword evidence="2" id="KW-0472">Membrane</keyword>
<evidence type="ECO:0000256" key="2">
    <source>
        <dbReference type="SAM" id="Phobius"/>
    </source>
</evidence>
<keyword evidence="2" id="KW-1133">Transmembrane helix</keyword>
<feature type="region of interest" description="Disordered" evidence="1">
    <location>
        <begin position="66"/>
        <end position="95"/>
    </location>
</feature>
<keyword evidence="2" id="KW-0812">Transmembrane</keyword>